<proteinExistence type="predicted"/>
<evidence type="ECO:0000313" key="2">
    <source>
        <dbReference type="Proteomes" id="UP001597101"/>
    </source>
</evidence>
<name>A0ABW3FI82_9HYPH</name>
<evidence type="ECO:0000313" key="1">
    <source>
        <dbReference type="EMBL" id="MFD0916514.1"/>
    </source>
</evidence>
<accession>A0ABW3FI82</accession>
<protein>
    <submittedName>
        <fullName evidence="1">Thiol-disulfide oxidoreductase DCC family protein</fullName>
    </submittedName>
</protein>
<dbReference type="Proteomes" id="UP001597101">
    <property type="component" value="Unassembled WGS sequence"/>
</dbReference>
<sequence>MNIFPNKARYSYRTDPDVPAFDDSGPITVMDGECALCSFGARLIARFDQREEFRICRAQTLLGRSLLMHFDLDPDDPESWLYLEDGYAYTSMDGMIRAGRRVGGVGWLLQSLRIVPRAVQDWLYVRLARNRYRMFGRTQMCELPDPRLRARLME</sequence>
<reference evidence="2" key="1">
    <citation type="journal article" date="2019" name="Int. J. Syst. Evol. Microbiol.">
        <title>The Global Catalogue of Microorganisms (GCM) 10K type strain sequencing project: providing services to taxonomists for standard genome sequencing and annotation.</title>
        <authorList>
            <consortium name="The Broad Institute Genomics Platform"/>
            <consortium name="The Broad Institute Genome Sequencing Center for Infectious Disease"/>
            <person name="Wu L."/>
            <person name="Ma J."/>
        </authorList>
    </citation>
    <scope>NUCLEOTIDE SEQUENCE [LARGE SCALE GENOMIC DNA]</scope>
    <source>
        <strain evidence="2">CCUG 60023</strain>
    </source>
</reference>
<dbReference type="RefSeq" id="WP_377212377.1">
    <property type="nucleotide sequence ID" value="NZ_JBHTJV010000009.1"/>
</dbReference>
<dbReference type="PANTHER" id="PTHR33639">
    <property type="entry name" value="THIOL-DISULFIDE OXIDOREDUCTASE DCC"/>
    <property type="match status" value="1"/>
</dbReference>
<comment type="caution">
    <text evidence="1">The sequence shown here is derived from an EMBL/GenBank/DDBJ whole genome shotgun (WGS) entry which is preliminary data.</text>
</comment>
<dbReference type="InterPro" id="IPR052927">
    <property type="entry name" value="DCC_oxidoreductase"/>
</dbReference>
<dbReference type="PANTHER" id="PTHR33639:SF2">
    <property type="entry name" value="DUF393 DOMAIN-CONTAINING PROTEIN"/>
    <property type="match status" value="1"/>
</dbReference>
<dbReference type="EMBL" id="JBHTJV010000009">
    <property type="protein sequence ID" value="MFD0916514.1"/>
    <property type="molecule type" value="Genomic_DNA"/>
</dbReference>
<dbReference type="Pfam" id="PF04134">
    <property type="entry name" value="DCC1-like"/>
    <property type="match status" value="1"/>
</dbReference>
<keyword evidence="2" id="KW-1185">Reference proteome</keyword>
<organism evidence="1 2">
    <name type="scientific">Pseudahrensia aquimaris</name>
    <dbReference type="NCBI Taxonomy" id="744461"/>
    <lineage>
        <taxon>Bacteria</taxon>
        <taxon>Pseudomonadati</taxon>
        <taxon>Pseudomonadota</taxon>
        <taxon>Alphaproteobacteria</taxon>
        <taxon>Hyphomicrobiales</taxon>
        <taxon>Ahrensiaceae</taxon>
        <taxon>Pseudahrensia</taxon>
    </lineage>
</organism>
<dbReference type="InterPro" id="IPR007263">
    <property type="entry name" value="DCC1-like"/>
</dbReference>
<gene>
    <name evidence="1" type="ORF">ACFQ14_08855</name>
</gene>